<dbReference type="EC" id="2.4.-.-" evidence="3"/>
<evidence type="ECO:0000256" key="1">
    <source>
        <dbReference type="SAM" id="MobiDB-lite"/>
    </source>
</evidence>
<dbReference type="GO" id="GO:0016757">
    <property type="term" value="F:glycosyltransferase activity"/>
    <property type="evidence" value="ECO:0007669"/>
    <property type="project" value="UniProtKB-KW"/>
</dbReference>
<feature type="region of interest" description="Disordered" evidence="1">
    <location>
        <begin position="436"/>
        <end position="465"/>
    </location>
</feature>
<feature type="compositionally biased region" description="Basic and acidic residues" evidence="1">
    <location>
        <begin position="456"/>
        <end position="465"/>
    </location>
</feature>
<name>A0ABV6ZET1_9HYPH</name>
<accession>A0ABV6ZET1</accession>
<dbReference type="Proteomes" id="UP001595190">
    <property type="component" value="Unassembled WGS sequence"/>
</dbReference>
<sequence>MTNTFLSDRILMSSSRSPIAIVVKGYPRLSETFIAQEILALEQAGFAFEIWSLRQPTDGAVHMLNRQIKARPVYLPEYLHQAPLRVLAGALSALKRPGLFKLMGLFLRDLRRDFSASRGRRLGQALVMARELDPAIRHLHVHFLHTPASVARYAALLTGRTFSFSAHAKDIWTTTDWEKREKIADSQWGVTCTRGGVEALQRLAPADDPDRVSLVYHGLDLGRFPVPPAERPWRDGSSAEAPVEFVTVGRAVAKKGFDDLLTALAQLPPSLSWRLTHIGGGELRKALQAQAERLDLADRIIWRGALAQGEVIEALRAADLFVLPCKEGESGDRDGLPNVIMEASTQALPILSTRFAGVPEFVREGEEGLLVPPNDPQALAGGLWTLATDPALRQRLGEGAYRRVREAFSFEAGIAVLAGKFDGVLAGSLPMAAGARVGRDDRGPVQLDAGVPSPRLRGEDRGEGL</sequence>
<gene>
    <name evidence="3" type="ORF">ACETRX_13655</name>
</gene>
<dbReference type="Gene3D" id="3.40.50.2000">
    <property type="entry name" value="Glycogen Phosphorylase B"/>
    <property type="match status" value="2"/>
</dbReference>
<dbReference type="PANTHER" id="PTHR12526:SF636">
    <property type="entry name" value="BLL3647 PROTEIN"/>
    <property type="match status" value="1"/>
</dbReference>
<dbReference type="EMBL" id="JBHGPK010000004">
    <property type="protein sequence ID" value="MFC2250664.1"/>
    <property type="molecule type" value="Genomic_DNA"/>
</dbReference>
<dbReference type="PANTHER" id="PTHR12526">
    <property type="entry name" value="GLYCOSYLTRANSFERASE"/>
    <property type="match status" value="1"/>
</dbReference>
<reference evidence="3 4" key="1">
    <citation type="submission" date="2024-09" db="EMBL/GenBank/DDBJ databases">
        <title>Description of Labrys sedimenti sp. nov., isolated from a diclofenac-degrading enrichment culture, and genome-based reclassification of Labrys portucalensis as a later heterotypic synonym of Labrys neptuniae.</title>
        <authorList>
            <person name="Tancsics A."/>
            <person name="Csepanyi A."/>
        </authorList>
    </citation>
    <scope>NUCLEOTIDE SEQUENCE [LARGE SCALE GENOMIC DNA]</scope>
    <source>
        <strain evidence="3 4">LMG 23412</strain>
    </source>
</reference>
<dbReference type="CDD" id="cd03801">
    <property type="entry name" value="GT4_PimA-like"/>
    <property type="match status" value="1"/>
</dbReference>
<protein>
    <submittedName>
        <fullName evidence="3">Glycosyltransferase family 4 protein</fullName>
        <ecNumber evidence="3">2.4.-.-</ecNumber>
    </submittedName>
</protein>
<keyword evidence="3" id="KW-0328">Glycosyltransferase</keyword>
<dbReference type="Pfam" id="PF00534">
    <property type="entry name" value="Glycos_transf_1"/>
    <property type="match status" value="1"/>
</dbReference>
<evidence type="ECO:0000313" key="3">
    <source>
        <dbReference type="EMBL" id="MFC2250664.1"/>
    </source>
</evidence>
<keyword evidence="3" id="KW-0808">Transferase</keyword>
<dbReference type="SUPFAM" id="SSF53756">
    <property type="entry name" value="UDP-Glycosyltransferase/glycogen phosphorylase"/>
    <property type="match status" value="1"/>
</dbReference>
<evidence type="ECO:0000259" key="2">
    <source>
        <dbReference type="Pfam" id="PF00534"/>
    </source>
</evidence>
<feature type="domain" description="Glycosyl transferase family 1" evidence="2">
    <location>
        <begin position="240"/>
        <end position="402"/>
    </location>
</feature>
<comment type="caution">
    <text evidence="3">The sequence shown here is derived from an EMBL/GenBank/DDBJ whole genome shotgun (WGS) entry which is preliminary data.</text>
</comment>
<organism evidence="3 4">
    <name type="scientific">Labrys neptuniae</name>
    <dbReference type="NCBI Taxonomy" id="376174"/>
    <lineage>
        <taxon>Bacteria</taxon>
        <taxon>Pseudomonadati</taxon>
        <taxon>Pseudomonadota</taxon>
        <taxon>Alphaproteobacteria</taxon>
        <taxon>Hyphomicrobiales</taxon>
        <taxon>Xanthobacteraceae</taxon>
        <taxon>Labrys</taxon>
    </lineage>
</organism>
<dbReference type="InterPro" id="IPR001296">
    <property type="entry name" value="Glyco_trans_1"/>
</dbReference>
<evidence type="ECO:0000313" key="4">
    <source>
        <dbReference type="Proteomes" id="UP001595190"/>
    </source>
</evidence>
<proteinExistence type="predicted"/>